<name>X0TQW4_9ZZZZ</name>
<dbReference type="EMBL" id="BARS01014150">
    <property type="protein sequence ID" value="GAF90537.1"/>
    <property type="molecule type" value="Genomic_DNA"/>
</dbReference>
<evidence type="ECO:0008006" key="2">
    <source>
        <dbReference type="Google" id="ProtNLM"/>
    </source>
</evidence>
<protein>
    <recommendedName>
        <fullName evidence="2">HTH-like domain-containing protein</fullName>
    </recommendedName>
</protein>
<dbReference type="AlphaFoldDB" id="X0TQW4"/>
<accession>X0TQW4</accession>
<gene>
    <name evidence="1" type="ORF">S01H1_24072</name>
</gene>
<comment type="caution">
    <text evidence="1">The sequence shown here is derived from an EMBL/GenBank/DDBJ whole genome shotgun (WGS) entry which is preliminary data.</text>
</comment>
<proteinExistence type="predicted"/>
<feature type="non-terminal residue" evidence="1">
    <location>
        <position position="91"/>
    </location>
</feature>
<organism evidence="1">
    <name type="scientific">marine sediment metagenome</name>
    <dbReference type="NCBI Taxonomy" id="412755"/>
    <lineage>
        <taxon>unclassified sequences</taxon>
        <taxon>metagenomes</taxon>
        <taxon>ecological metagenomes</taxon>
    </lineage>
</organism>
<feature type="non-terminal residue" evidence="1">
    <location>
        <position position="1"/>
    </location>
</feature>
<sequence length="91" mass="10189">FLRGGARPPVEEVIAFIDEHKARRSGDLKWGIEPIAKTLGIAPSTYHAAQKRPPSARAIRDAALKPKILQVWEQNLCVYGADKVWDQLNKD</sequence>
<reference evidence="1" key="1">
    <citation type="journal article" date="2014" name="Front. Microbiol.">
        <title>High frequency of phylogenetically diverse reductive dehalogenase-homologous genes in deep subseafloor sedimentary metagenomes.</title>
        <authorList>
            <person name="Kawai M."/>
            <person name="Futagami T."/>
            <person name="Toyoda A."/>
            <person name="Takaki Y."/>
            <person name="Nishi S."/>
            <person name="Hori S."/>
            <person name="Arai W."/>
            <person name="Tsubouchi T."/>
            <person name="Morono Y."/>
            <person name="Uchiyama I."/>
            <person name="Ito T."/>
            <person name="Fujiyama A."/>
            <person name="Inagaki F."/>
            <person name="Takami H."/>
        </authorList>
    </citation>
    <scope>NUCLEOTIDE SEQUENCE</scope>
    <source>
        <strain evidence="1">Expedition CK06-06</strain>
    </source>
</reference>
<evidence type="ECO:0000313" key="1">
    <source>
        <dbReference type="EMBL" id="GAF90537.1"/>
    </source>
</evidence>